<dbReference type="InterPro" id="IPR016032">
    <property type="entry name" value="Sig_transdc_resp-reg_C-effctor"/>
</dbReference>
<accession>A0A0D0IRH7</accession>
<dbReference type="RefSeq" id="WP_042544670.1">
    <property type="nucleotide sequence ID" value="NZ_JXSQ01000017.1"/>
</dbReference>
<keyword evidence="3" id="KW-0804">Transcription</keyword>
<dbReference type="Gene3D" id="1.10.10.10">
    <property type="entry name" value="Winged helix-like DNA-binding domain superfamily/Winged helix DNA-binding domain"/>
    <property type="match status" value="1"/>
</dbReference>
<dbReference type="SUPFAM" id="SSF46894">
    <property type="entry name" value="C-terminal effector domain of the bipartite response regulators"/>
    <property type="match status" value="1"/>
</dbReference>
<dbReference type="Pfam" id="PF00196">
    <property type="entry name" value="GerE"/>
    <property type="match status" value="1"/>
</dbReference>
<organism evidence="5 6">
    <name type="scientific">Leucobacter komagatae</name>
    <dbReference type="NCBI Taxonomy" id="55969"/>
    <lineage>
        <taxon>Bacteria</taxon>
        <taxon>Bacillati</taxon>
        <taxon>Actinomycetota</taxon>
        <taxon>Actinomycetes</taxon>
        <taxon>Micrococcales</taxon>
        <taxon>Microbacteriaceae</taxon>
        <taxon>Leucobacter</taxon>
    </lineage>
</organism>
<dbReference type="InterPro" id="IPR003018">
    <property type="entry name" value="GAF"/>
</dbReference>
<dbReference type="GO" id="GO:0003677">
    <property type="term" value="F:DNA binding"/>
    <property type="evidence" value="ECO:0007669"/>
    <property type="project" value="UniProtKB-KW"/>
</dbReference>
<evidence type="ECO:0000256" key="3">
    <source>
        <dbReference type="ARBA" id="ARBA00023163"/>
    </source>
</evidence>
<keyword evidence="1" id="KW-0805">Transcription regulation</keyword>
<dbReference type="Pfam" id="PF13185">
    <property type="entry name" value="GAF_2"/>
    <property type="match status" value="1"/>
</dbReference>
<proteinExistence type="predicted"/>
<evidence type="ECO:0000256" key="2">
    <source>
        <dbReference type="ARBA" id="ARBA00023125"/>
    </source>
</evidence>
<dbReference type="Gene3D" id="3.30.450.40">
    <property type="match status" value="1"/>
</dbReference>
<dbReference type="OrthoDB" id="4069167at2"/>
<gene>
    <name evidence="5" type="ORF">SD72_11805</name>
</gene>
<dbReference type="InterPro" id="IPR029016">
    <property type="entry name" value="GAF-like_dom_sf"/>
</dbReference>
<sequence length="290" mass="31129">MMKLTQSNLSTVVDDAVSEFARATSFPLAFGGLESNGTTTVSAVSGNRTRSLFGLRVQRARGLGGRAMSEGRPRLTPDYARSQLITHDYDVEIGAEDIVTLLAVPVILDGRVRAVLYGGNRTDSLSKRASMPAGIAIAQELAQEIRIQDEVERRVAAREANTVAGVPERGGIGEIPSDILEELRRGHAELRALTAEVTDTRVRERLTELGNRFARIGTASAVSAPPVHLSRREIDVLVLVARGNTNVEIGLALQLTESTVKSYMKTAMGKLEASTRHAAVATARAHGLIP</sequence>
<protein>
    <recommendedName>
        <fullName evidence="4">HTH luxR-type domain-containing protein</fullName>
    </recommendedName>
</protein>
<feature type="domain" description="HTH luxR-type" evidence="4">
    <location>
        <begin position="222"/>
        <end position="287"/>
    </location>
</feature>
<dbReference type="CDD" id="cd06170">
    <property type="entry name" value="LuxR_C_like"/>
    <property type="match status" value="1"/>
</dbReference>
<dbReference type="Proteomes" id="UP000032120">
    <property type="component" value="Unassembled WGS sequence"/>
</dbReference>
<evidence type="ECO:0000313" key="6">
    <source>
        <dbReference type="Proteomes" id="UP000032120"/>
    </source>
</evidence>
<evidence type="ECO:0000259" key="4">
    <source>
        <dbReference type="PROSITE" id="PS50043"/>
    </source>
</evidence>
<dbReference type="EMBL" id="JXSQ01000017">
    <property type="protein sequence ID" value="KIP52018.1"/>
    <property type="molecule type" value="Genomic_DNA"/>
</dbReference>
<keyword evidence="2" id="KW-0238">DNA-binding</keyword>
<dbReference type="SUPFAM" id="SSF55781">
    <property type="entry name" value="GAF domain-like"/>
    <property type="match status" value="1"/>
</dbReference>
<evidence type="ECO:0000256" key="1">
    <source>
        <dbReference type="ARBA" id="ARBA00023015"/>
    </source>
</evidence>
<dbReference type="InterPro" id="IPR036388">
    <property type="entry name" value="WH-like_DNA-bd_sf"/>
</dbReference>
<dbReference type="PANTHER" id="PTHR44688">
    <property type="entry name" value="DNA-BINDING TRANSCRIPTIONAL ACTIVATOR DEVR_DOSR"/>
    <property type="match status" value="1"/>
</dbReference>
<keyword evidence="6" id="KW-1185">Reference proteome</keyword>
<dbReference type="GO" id="GO:0006355">
    <property type="term" value="P:regulation of DNA-templated transcription"/>
    <property type="evidence" value="ECO:0007669"/>
    <property type="project" value="InterPro"/>
</dbReference>
<dbReference type="PROSITE" id="PS50043">
    <property type="entry name" value="HTH_LUXR_2"/>
    <property type="match status" value="1"/>
</dbReference>
<dbReference type="InterPro" id="IPR000792">
    <property type="entry name" value="Tscrpt_reg_LuxR_C"/>
</dbReference>
<evidence type="ECO:0000313" key="5">
    <source>
        <dbReference type="EMBL" id="KIP52018.1"/>
    </source>
</evidence>
<comment type="caution">
    <text evidence="5">The sequence shown here is derived from an EMBL/GenBank/DDBJ whole genome shotgun (WGS) entry which is preliminary data.</text>
</comment>
<dbReference type="SMART" id="SM00421">
    <property type="entry name" value="HTH_LUXR"/>
    <property type="match status" value="1"/>
</dbReference>
<dbReference type="AlphaFoldDB" id="A0A0D0IRH7"/>
<dbReference type="PRINTS" id="PR00038">
    <property type="entry name" value="HTHLUXR"/>
</dbReference>
<name>A0A0D0IRH7_9MICO</name>
<dbReference type="PANTHER" id="PTHR44688:SF16">
    <property type="entry name" value="DNA-BINDING TRANSCRIPTIONAL ACTIVATOR DEVR_DOSR"/>
    <property type="match status" value="1"/>
</dbReference>
<reference evidence="5 6" key="1">
    <citation type="submission" date="2015-01" db="EMBL/GenBank/DDBJ databases">
        <title>Draft genome sequence of Leucobacter komagatae strain VKM ST2845.</title>
        <authorList>
            <person name="Karlyshev A.V."/>
            <person name="Kudryashova E.B."/>
        </authorList>
    </citation>
    <scope>NUCLEOTIDE SEQUENCE [LARGE SCALE GENOMIC DNA]</scope>
    <source>
        <strain evidence="5 6">VKM ST2845</strain>
    </source>
</reference>